<proteinExistence type="predicted"/>
<comment type="caution">
    <text evidence="2">The sequence shown here is derived from an EMBL/GenBank/DDBJ whole genome shotgun (WGS) entry which is preliminary data.</text>
</comment>
<reference evidence="3" key="1">
    <citation type="journal article" date="2019" name="Int. J. Syst. Evol. Microbiol.">
        <title>The Global Catalogue of Microorganisms (GCM) 10K type strain sequencing project: providing services to taxonomists for standard genome sequencing and annotation.</title>
        <authorList>
            <consortium name="The Broad Institute Genomics Platform"/>
            <consortium name="The Broad Institute Genome Sequencing Center for Infectious Disease"/>
            <person name="Wu L."/>
            <person name="Ma J."/>
        </authorList>
    </citation>
    <scope>NUCLEOTIDE SEQUENCE [LARGE SCALE GENOMIC DNA]</scope>
    <source>
        <strain evidence="3">CCUG 30340</strain>
    </source>
</reference>
<dbReference type="EMBL" id="JBHSHD010000015">
    <property type="protein sequence ID" value="MFC4822194.1"/>
    <property type="molecule type" value="Genomic_DNA"/>
</dbReference>
<evidence type="ECO:0000313" key="3">
    <source>
        <dbReference type="Proteomes" id="UP001595886"/>
    </source>
</evidence>
<sequence>MNALRLALFIFVMTISSSSCASQKDIECGGYAEILRSDDLRAQLLRWADEEIFSRTFGKKDFEEILGFVGPGRQGADFSIERSGIQIPSFIDGYSIRSVGPDRYHPNVIFVARRRYQGILISRGDFEDSLKGTKIDPSAPEMRKGRLAMICSLD</sequence>
<gene>
    <name evidence="2" type="ORF">ACFO6Q_17845</name>
</gene>
<organism evidence="2 3">
    <name type="scientific">Dokdonella ginsengisoli</name>
    <dbReference type="NCBI Taxonomy" id="363846"/>
    <lineage>
        <taxon>Bacteria</taxon>
        <taxon>Pseudomonadati</taxon>
        <taxon>Pseudomonadota</taxon>
        <taxon>Gammaproteobacteria</taxon>
        <taxon>Lysobacterales</taxon>
        <taxon>Rhodanobacteraceae</taxon>
        <taxon>Dokdonella</taxon>
    </lineage>
</organism>
<dbReference type="PROSITE" id="PS51257">
    <property type="entry name" value="PROKAR_LIPOPROTEIN"/>
    <property type="match status" value="1"/>
</dbReference>
<keyword evidence="3" id="KW-1185">Reference proteome</keyword>
<keyword evidence="1" id="KW-0732">Signal</keyword>
<feature type="chain" id="PRO_5046713581" evidence="1">
    <location>
        <begin position="22"/>
        <end position="154"/>
    </location>
</feature>
<name>A0ABV9QZX7_9GAMM</name>
<evidence type="ECO:0000313" key="2">
    <source>
        <dbReference type="EMBL" id="MFC4822194.1"/>
    </source>
</evidence>
<feature type="signal peptide" evidence="1">
    <location>
        <begin position="1"/>
        <end position="21"/>
    </location>
</feature>
<dbReference type="RefSeq" id="WP_380022473.1">
    <property type="nucleotide sequence ID" value="NZ_JBHSHD010000015.1"/>
</dbReference>
<dbReference type="Proteomes" id="UP001595886">
    <property type="component" value="Unassembled WGS sequence"/>
</dbReference>
<accession>A0ABV9QZX7</accession>
<evidence type="ECO:0000256" key="1">
    <source>
        <dbReference type="SAM" id="SignalP"/>
    </source>
</evidence>
<protein>
    <submittedName>
        <fullName evidence="2">Uncharacterized protein</fullName>
    </submittedName>
</protein>